<dbReference type="InterPro" id="IPR002477">
    <property type="entry name" value="Peptidoglycan-bd-like"/>
</dbReference>
<feature type="domain" description="Peptidoglycan binding-like" evidence="1">
    <location>
        <begin position="124"/>
        <end position="173"/>
    </location>
</feature>
<dbReference type="EMBL" id="JAGFNS010000048">
    <property type="protein sequence ID" value="MBO3743919.1"/>
    <property type="molecule type" value="Genomic_DNA"/>
</dbReference>
<sequence>MGRRRVATAALGFGVVTVAALAVTASLGLHWNQRSAEPVVPAAEFATTPMKRETLVAYSTVDAQISYGAGWPISVRSQGVVTWLPAAGKVIRRGETLLRVNDTPIVLLYGDLPAYRQLTEGTEGNDVREFEENLSALGYRGFTVDRIYSKSTVDAVKRWQKDLGLPESGTVEPDRVLYATRPVRIAGRLVRVGATVPADVLTGSGTRKVVTAEIETADAAWATAGTTVSVLPASGKPVPGKITSVSEPSNAGADTEAGTSKIKLVVSVENQKALPAGGAGISIRHTEQERRDVLTAPVTALLALAEGGYGVEVVADGTSRIVAVEVGMFSGGRVEVSGAGLEADTLVRVPK</sequence>
<evidence type="ECO:0000313" key="2">
    <source>
        <dbReference type="EMBL" id="MBO3743919.1"/>
    </source>
</evidence>
<reference evidence="2 3" key="1">
    <citation type="submission" date="2021-03" db="EMBL/GenBank/DDBJ databases">
        <title>Actinoplanes flavus sp. nov., a novel actinomycete isolated from Coconut Palm rhizosphere soil.</title>
        <authorList>
            <person name="Luo X."/>
        </authorList>
    </citation>
    <scope>NUCLEOTIDE SEQUENCE [LARGE SCALE GENOMIC DNA]</scope>
    <source>
        <strain evidence="2 3">NEAU-H7</strain>
    </source>
</reference>
<dbReference type="RefSeq" id="WP_208473157.1">
    <property type="nucleotide sequence ID" value="NZ_JAGFNS010000048.1"/>
</dbReference>
<name>A0ABS3UZB3_9ACTN</name>
<keyword evidence="3" id="KW-1185">Reference proteome</keyword>
<dbReference type="InterPro" id="IPR036365">
    <property type="entry name" value="PGBD-like_sf"/>
</dbReference>
<dbReference type="Pfam" id="PF01471">
    <property type="entry name" value="PG_binding_1"/>
    <property type="match status" value="1"/>
</dbReference>
<evidence type="ECO:0000313" key="3">
    <source>
        <dbReference type="Proteomes" id="UP000679690"/>
    </source>
</evidence>
<organism evidence="2 3">
    <name type="scientific">Actinoplanes flavus</name>
    <dbReference type="NCBI Taxonomy" id="2820290"/>
    <lineage>
        <taxon>Bacteria</taxon>
        <taxon>Bacillati</taxon>
        <taxon>Actinomycetota</taxon>
        <taxon>Actinomycetes</taxon>
        <taxon>Micromonosporales</taxon>
        <taxon>Micromonosporaceae</taxon>
        <taxon>Actinoplanes</taxon>
    </lineage>
</organism>
<comment type="caution">
    <text evidence="2">The sequence shown here is derived from an EMBL/GenBank/DDBJ whole genome shotgun (WGS) entry which is preliminary data.</text>
</comment>
<dbReference type="Gene3D" id="2.40.420.20">
    <property type="match status" value="1"/>
</dbReference>
<protein>
    <submittedName>
        <fullName evidence="2">Peptidoglycan-binding protein</fullName>
    </submittedName>
</protein>
<proteinExistence type="predicted"/>
<evidence type="ECO:0000259" key="1">
    <source>
        <dbReference type="Pfam" id="PF01471"/>
    </source>
</evidence>
<gene>
    <name evidence="2" type="ORF">J5X75_41135</name>
</gene>
<dbReference type="SUPFAM" id="SSF47090">
    <property type="entry name" value="PGBD-like"/>
    <property type="match status" value="1"/>
</dbReference>
<dbReference type="InterPro" id="IPR036366">
    <property type="entry name" value="PGBDSf"/>
</dbReference>
<dbReference type="Gene3D" id="1.10.101.10">
    <property type="entry name" value="PGBD-like superfamily/PGBD"/>
    <property type="match status" value="1"/>
</dbReference>
<dbReference type="Proteomes" id="UP000679690">
    <property type="component" value="Unassembled WGS sequence"/>
</dbReference>
<accession>A0ABS3UZB3</accession>